<organism evidence="1 2">
    <name type="scientific">Fischerella major NIES-592</name>
    <dbReference type="NCBI Taxonomy" id="210994"/>
    <lineage>
        <taxon>Bacteria</taxon>
        <taxon>Bacillati</taxon>
        <taxon>Cyanobacteriota</taxon>
        <taxon>Cyanophyceae</taxon>
        <taxon>Nostocales</taxon>
        <taxon>Hapalosiphonaceae</taxon>
        <taxon>Fischerella</taxon>
    </lineage>
</organism>
<dbReference type="Proteomes" id="UP000186391">
    <property type="component" value="Unassembled WGS sequence"/>
</dbReference>
<gene>
    <name evidence="1" type="ORF">NIES592_23175</name>
</gene>
<proteinExistence type="predicted"/>
<dbReference type="OrthoDB" id="516656at2"/>
<accession>A0A1U7GSY9</accession>
<dbReference type="EMBL" id="MRCA01000025">
    <property type="protein sequence ID" value="OKH10985.1"/>
    <property type="molecule type" value="Genomic_DNA"/>
</dbReference>
<evidence type="ECO:0000313" key="2">
    <source>
        <dbReference type="Proteomes" id="UP000186391"/>
    </source>
</evidence>
<dbReference type="AlphaFoldDB" id="A0A1U7GSY9"/>
<sequence>MLRRILLFVLILTLSATTIGSTLISHQDKAQAQHLGILSEWGLVNVISVGWGSMAVYHSAPLVNPDHCSVTNGGYTTNSNDPNHSLFHTILLNAFMNKKEVQLLIRSCVNDKPQIIGVNIR</sequence>
<dbReference type="RefSeq" id="WP_073557039.1">
    <property type="nucleotide sequence ID" value="NZ_MRCA01000025.1"/>
</dbReference>
<evidence type="ECO:0000313" key="1">
    <source>
        <dbReference type="EMBL" id="OKH10985.1"/>
    </source>
</evidence>
<reference evidence="1 2" key="1">
    <citation type="submission" date="2016-11" db="EMBL/GenBank/DDBJ databases">
        <title>Draft Genome Sequences of Nine Cyanobacterial Strains from Diverse Habitats.</title>
        <authorList>
            <person name="Zhu T."/>
            <person name="Hou S."/>
            <person name="Lu X."/>
            <person name="Hess W.R."/>
        </authorList>
    </citation>
    <scope>NUCLEOTIDE SEQUENCE [LARGE SCALE GENOMIC DNA]</scope>
    <source>
        <strain evidence="1 2">NIES-592</strain>
    </source>
</reference>
<keyword evidence="2" id="KW-1185">Reference proteome</keyword>
<comment type="caution">
    <text evidence="1">The sequence shown here is derived from an EMBL/GenBank/DDBJ whole genome shotgun (WGS) entry which is preliminary data.</text>
</comment>
<name>A0A1U7GSY9_9CYAN</name>
<protein>
    <submittedName>
        <fullName evidence="1">Uncharacterized protein</fullName>
    </submittedName>
</protein>